<gene>
    <name evidence="2" type="ORF">B0H50_1507</name>
</gene>
<protein>
    <recommendedName>
        <fullName evidence="1">Polyvalent protein metallopeptidase domain-containing protein</fullName>
    </recommendedName>
</protein>
<accession>A0ABX5LH88</accession>
<dbReference type="Proteomes" id="UP000245523">
    <property type="component" value="Unassembled WGS sequence"/>
</dbReference>
<sequence>MNRFESTEAYYAVLFHELVHSTGVELKRFKEDERDSDGDYSREELVAEIGSCYLQNLCGMNTETRKRQSSAYISGWLKHLTDNKKDFTSACTRAEKAVKFILGELELKEE</sequence>
<evidence type="ECO:0000313" key="2">
    <source>
        <dbReference type="EMBL" id="PWK85370.1"/>
    </source>
</evidence>
<feature type="domain" description="Polyvalent protein metallopeptidase" evidence="1">
    <location>
        <begin position="2"/>
        <end position="91"/>
    </location>
</feature>
<dbReference type="RefSeq" id="WP_106200241.1">
    <property type="nucleotide sequence ID" value="NZ_QGHD01000050.1"/>
</dbReference>
<dbReference type="Pfam" id="PF18818">
    <property type="entry name" value="MPTase-PolyVal"/>
    <property type="match status" value="1"/>
</dbReference>
<comment type="caution">
    <text evidence="2">The sequence shown here is derived from an EMBL/GenBank/DDBJ whole genome shotgun (WGS) entry which is preliminary data.</text>
</comment>
<reference evidence="2 3" key="1">
    <citation type="submission" date="2018-05" db="EMBL/GenBank/DDBJ databases">
        <title>Animal gut microbial communities from fecal samples from Wisconsin, USA.</title>
        <authorList>
            <person name="Neumann A."/>
        </authorList>
    </citation>
    <scope>NUCLEOTIDE SEQUENCE [LARGE SCALE GENOMIC DNA]</scope>
    <source>
        <strain evidence="2 3">UWS4</strain>
    </source>
</reference>
<keyword evidence="3" id="KW-1185">Reference proteome</keyword>
<proteinExistence type="predicted"/>
<name>A0ABX5LH88_9BACT</name>
<evidence type="ECO:0000259" key="1">
    <source>
        <dbReference type="Pfam" id="PF18818"/>
    </source>
</evidence>
<dbReference type="InterPro" id="IPR041459">
    <property type="entry name" value="MPTase-PolyVal"/>
</dbReference>
<dbReference type="EMBL" id="QGHD01000050">
    <property type="protein sequence ID" value="PWK85370.1"/>
    <property type="molecule type" value="Genomic_DNA"/>
</dbReference>
<organism evidence="2 3">
    <name type="scientific">Hallerella porci</name>
    <dbReference type="NCBI Taxonomy" id="1945871"/>
    <lineage>
        <taxon>Bacteria</taxon>
        <taxon>Pseudomonadati</taxon>
        <taxon>Fibrobacterota</taxon>
        <taxon>Fibrobacteria</taxon>
        <taxon>Fibrobacterales</taxon>
        <taxon>Fibrobacteraceae</taxon>
        <taxon>Hallerella</taxon>
    </lineage>
</organism>
<evidence type="ECO:0000313" key="3">
    <source>
        <dbReference type="Proteomes" id="UP000245523"/>
    </source>
</evidence>